<keyword evidence="1" id="KW-0472">Membrane</keyword>
<evidence type="ECO:0000313" key="2">
    <source>
        <dbReference type="EMBL" id="SUZ87642.1"/>
    </source>
</evidence>
<name>A0A381R7J7_9ZZZZ</name>
<evidence type="ECO:0000256" key="1">
    <source>
        <dbReference type="SAM" id="Phobius"/>
    </source>
</evidence>
<dbReference type="EMBL" id="UINC01001734">
    <property type="protein sequence ID" value="SUZ87642.1"/>
    <property type="molecule type" value="Genomic_DNA"/>
</dbReference>
<reference evidence="2" key="1">
    <citation type="submission" date="2018-05" db="EMBL/GenBank/DDBJ databases">
        <authorList>
            <person name="Lanie J.A."/>
            <person name="Ng W.-L."/>
            <person name="Kazmierczak K.M."/>
            <person name="Andrzejewski T.M."/>
            <person name="Davidsen T.M."/>
            <person name="Wayne K.J."/>
            <person name="Tettelin H."/>
            <person name="Glass J.I."/>
            <person name="Rusch D."/>
            <person name="Podicherti R."/>
            <person name="Tsui H.-C.T."/>
            <person name="Winkler M.E."/>
        </authorList>
    </citation>
    <scope>NUCLEOTIDE SEQUENCE</scope>
</reference>
<keyword evidence="1" id="KW-1133">Transmembrane helix</keyword>
<keyword evidence="1" id="KW-0812">Transmembrane</keyword>
<dbReference type="AlphaFoldDB" id="A0A381R7J7"/>
<sequence length="61" mass="6841">MQSFRSTSSNYVFTGKASMSLFTEIGKMPLMVPTYSPNNLFILLGIIISWRYVGLRSGCDL</sequence>
<gene>
    <name evidence="2" type="ORF">METZ01_LOCUS40496</name>
</gene>
<protein>
    <submittedName>
        <fullName evidence="2">Uncharacterized protein</fullName>
    </submittedName>
</protein>
<accession>A0A381R7J7</accession>
<proteinExistence type="predicted"/>
<feature type="transmembrane region" description="Helical" evidence="1">
    <location>
        <begin position="35"/>
        <end position="53"/>
    </location>
</feature>
<organism evidence="2">
    <name type="scientific">marine metagenome</name>
    <dbReference type="NCBI Taxonomy" id="408172"/>
    <lineage>
        <taxon>unclassified sequences</taxon>
        <taxon>metagenomes</taxon>
        <taxon>ecological metagenomes</taxon>
    </lineage>
</organism>